<gene>
    <name evidence="4" type="ORF">CLV37_104216</name>
</gene>
<dbReference type="InterPro" id="IPR045039">
    <property type="entry name" value="NSI-like"/>
</dbReference>
<dbReference type="GO" id="GO:0005737">
    <property type="term" value="C:cytoplasm"/>
    <property type="evidence" value="ECO:0007669"/>
    <property type="project" value="TreeGrafter"/>
</dbReference>
<comment type="caution">
    <text evidence="4">The sequence shown here is derived from an EMBL/GenBank/DDBJ whole genome shotgun (WGS) entry which is preliminary data.</text>
</comment>
<dbReference type="EMBL" id="PVZF01000004">
    <property type="protein sequence ID" value="PRY16003.1"/>
    <property type="molecule type" value="Genomic_DNA"/>
</dbReference>
<dbReference type="SUPFAM" id="SSF55729">
    <property type="entry name" value="Acyl-CoA N-acyltransferases (Nat)"/>
    <property type="match status" value="1"/>
</dbReference>
<proteinExistence type="predicted"/>
<dbReference type="InterPro" id="IPR000182">
    <property type="entry name" value="GNAT_dom"/>
</dbReference>
<dbReference type="Pfam" id="PF13508">
    <property type="entry name" value="Acetyltransf_7"/>
    <property type="match status" value="1"/>
</dbReference>
<keyword evidence="1" id="KW-0808">Transferase</keyword>
<dbReference type="Gene3D" id="3.40.630.30">
    <property type="match status" value="1"/>
</dbReference>
<evidence type="ECO:0000313" key="4">
    <source>
        <dbReference type="EMBL" id="PRY16003.1"/>
    </source>
</evidence>
<keyword evidence="5" id="KW-1185">Reference proteome</keyword>
<feature type="domain" description="N-acetyltransferase" evidence="3">
    <location>
        <begin position="16"/>
        <end position="152"/>
    </location>
</feature>
<organism evidence="4 5">
    <name type="scientific">Kineococcus rhizosphaerae</name>
    <dbReference type="NCBI Taxonomy" id="559628"/>
    <lineage>
        <taxon>Bacteria</taxon>
        <taxon>Bacillati</taxon>
        <taxon>Actinomycetota</taxon>
        <taxon>Actinomycetes</taxon>
        <taxon>Kineosporiales</taxon>
        <taxon>Kineosporiaceae</taxon>
        <taxon>Kineococcus</taxon>
    </lineage>
</organism>
<dbReference type="PANTHER" id="PTHR43626">
    <property type="entry name" value="ACYL-COA N-ACYLTRANSFERASE"/>
    <property type="match status" value="1"/>
</dbReference>
<dbReference type="InterPro" id="IPR016181">
    <property type="entry name" value="Acyl_CoA_acyltransferase"/>
</dbReference>
<protein>
    <submittedName>
        <fullName evidence="4">N-acetylglutamate synthase</fullName>
    </submittedName>
</protein>
<name>A0A2T0R5F8_9ACTN</name>
<dbReference type="PROSITE" id="PS51186">
    <property type="entry name" value="GNAT"/>
    <property type="match status" value="1"/>
</dbReference>
<reference evidence="4 5" key="1">
    <citation type="submission" date="2018-03" db="EMBL/GenBank/DDBJ databases">
        <title>Genomic Encyclopedia of Archaeal and Bacterial Type Strains, Phase II (KMG-II): from individual species to whole genera.</title>
        <authorList>
            <person name="Goeker M."/>
        </authorList>
    </citation>
    <scope>NUCLEOTIDE SEQUENCE [LARGE SCALE GENOMIC DNA]</scope>
    <source>
        <strain evidence="4 5">DSM 19711</strain>
    </source>
</reference>
<evidence type="ECO:0000256" key="2">
    <source>
        <dbReference type="ARBA" id="ARBA00023315"/>
    </source>
</evidence>
<dbReference type="GO" id="GO:0008080">
    <property type="term" value="F:N-acetyltransferase activity"/>
    <property type="evidence" value="ECO:0007669"/>
    <property type="project" value="InterPro"/>
</dbReference>
<dbReference type="CDD" id="cd04301">
    <property type="entry name" value="NAT_SF"/>
    <property type="match status" value="1"/>
</dbReference>
<evidence type="ECO:0000256" key="1">
    <source>
        <dbReference type="ARBA" id="ARBA00022679"/>
    </source>
</evidence>
<evidence type="ECO:0000259" key="3">
    <source>
        <dbReference type="PROSITE" id="PS51186"/>
    </source>
</evidence>
<dbReference type="PANTHER" id="PTHR43626:SF4">
    <property type="entry name" value="GCN5-RELATED N-ACETYLTRANSFERASE 2, CHLOROPLASTIC"/>
    <property type="match status" value="1"/>
</dbReference>
<evidence type="ECO:0000313" key="5">
    <source>
        <dbReference type="Proteomes" id="UP000238083"/>
    </source>
</evidence>
<keyword evidence="2" id="KW-0012">Acyltransferase</keyword>
<dbReference type="NCBIfam" id="NF005921">
    <property type="entry name" value="PRK07922.1"/>
    <property type="match status" value="1"/>
</dbReference>
<accession>A0A2T0R5F8</accession>
<sequence length="182" mass="20308">MPVRVWEDHGMPRPDITVRPARTGDVRAVRSLVEEYARQRILLGKELITLYEAVQEFVVAEFEGHVVGCGALHVLWEDLAEVRTLAVDPSVRGTGTGHLILSALLRRADDLGVTRLFCLTFETAFFERHGFVEIEGTPVEPEVYAEMLRSHDEGVAEFLDLARVKPNTLGNSRMLRLTGGNA</sequence>
<dbReference type="AlphaFoldDB" id="A0A2T0R5F8"/>
<dbReference type="Proteomes" id="UP000238083">
    <property type="component" value="Unassembled WGS sequence"/>
</dbReference>